<proteinExistence type="predicted"/>
<dbReference type="EMBL" id="PYSW02000028">
    <property type="protein sequence ID" value="KAG2379462.1"/>
    <property type="molecule type" value="Genomic_DNA"/>
</dbReference>
<comment type="caution">
    <text evidence="1">The sequence shown here is derived from an EMBL/GenBank/DDBJ whole genome shotgun (WGS) entry which is preliminary data.</text>
</comment>
<gene>
    <name evidence="1" type="ORF">C9374_006579</name>
</gene>
<accession>A0AA88GHD2</accession>
<reference evidence="1 2" key="1">
    <citation type="journal article" date="2018" name="BMC Genomics">
        <title>The genome of Naegleria lovaniensis, the basis for a comparative approach to unravel pathogenicity factors of the human pathogenic amoeba N. fowleri.</title>
        <authorList>
            <person name="Liechti N."/>
            <person name="Schurch N."/>
            <person name="Bruggmann R."/>
            <person name="Wittwer M."/>
        </authorList>
    </citation>
    <scope>NUCLEOTIDE SEQUENCE [LARGE SCALE GENOMIC DNA]</scope>
    <source>
        <strain evidence="1 2">ATCC 30569</strain>
    </source>
</reference>
<dbReference type="RefSeq" id="XP_044546724.1">
    <property type="nucleotide sequence ID" value="XM_044696454.1"/>
</dbReference>
<protein>
    <submittedName>
        <fullName evidence="1">Uncharacterized protein</fullName>
    </submittedName>
</protein>
<organism evidence="1 2">
    <name type="scientific">Naegleria lovaniensis</name>
    <name type="common">Amoeba</name>
    <dbReference type="NCBI Taxonomy" id="51637"/>
    <lineage>
        <taxon>Eukaryota</taxon>
        <taxon>Discoba</taxon>
        <taxon>Heterolobosea</taxon>
        <taxon>Tetramitia</taxon>
        <taxon>Eutetramitia</taxon>
        <taxon>Vahlkampfiidae</taxon>
        <taxon>Naegleria</taxon>
    </lineage>
</organism>
<dbReference type="Proteomes" id="UP000816034">
    <property type="component" value="Unassembled WGS sequence"/>
</dbReference>
<keyword evidence="2" id="KW-1185">Reference proteome</keyword>
<name>A0AA88GHD2_NAELO</name>
<dbReference type="GeneID" id="68099033"/>
<evidence type="ECO:0000313" key="2">
    <source>
        <dbReference type="Proteomes" id="UP000816034"/>
    </source>
</evidence>
<evidence type="ECO:0000313" key="1">
    <source>
        <dbReference type="EMBL" id="KAG2379462.1"/>
    </source>
</evidence>
<sequence>MYFRNTKLASIPIGSSEQYSCGHHPEGVFLSMGSSSESITTSHMPFMRTSSSWTQHGSSFNHHHQYPPKTCTLCLECALKFIFDETQLSLRRVKALQIVRLALEKLPQQPTTRSSSVMMTTNSKSFGTSQPYKGYSQENSNGSEVWLNNIASMSSVLLSWILRMLDSNINNSNSGTLMDTTPVWTLQSGFNKGDPEPAQHKNVDQELLSEVIDLFFQHSSHDFVLNNLPQITQMLTFQHKSDHVLESSWLHFVCGLFTALHGVHQETIQKVMTVEKFMECLNVMLALCINYFTDGNMDTSSLTQTTLEKKTTSLFIMTKYLQLDMQKLSLGSFESVEFVTSLLNCLLKHDSEDMHMNALAVLYGLIEKCSFPHALNEKYPLVSVLSDRTDTLIDSLISVILSPNIDIQLLTAKIILLLCNIGSTTNENPQASLNHFTTSFMNSDICDFIFECLRKSQSSLLSETLLSILCCFVEYQSLELDESWISKAFIQKIILLGIDTFTIYFSPSCTFTNDMDEHSLCIMHSILKITKRCFLSSESFVMHQELEQSCSSQLFTKIISQCTFCATSMLSVLKNEQQQVIPHIISQETTISLMKTLNEYLKYFLVDFPQQKSDQIDINPFFSKMLEIFKILMSKAEFDTTHEEFLLQFLSMCLIGYENVSLQAFSDKMESILLNCFSVTMFMSLQSTMSSVFSACIRYIISRLQTQHSNNTALAKQLMEKKVLSLLFQCSSSDMQLVQNFKVLALQILYTLRLCERNSIELESFVQDIGLDFEYLRNIMTCRSRTQSSNDHFLVILECIIVLMHASFFNGEQPIEHKQAHSLLTIFAENAPSCQGISLLCKLKYCELFAYLCTEYDMRSSSAHAQLIVSWYLQVASSNLPKVEVTNAACIVRWLARHHEMALPGVTLAFISNVILAGNARSISGISLLREAGLDVFQALIQMVSSDKQFNHQNHSMQYLCLFHEYFTKELHISEREITILLQHIVEPILCNCYISLKKESETTEICRLCEKISILLPTLLTRADLNVPFSTALNTQLISLFQMELKLFQAVSLREDDLWPCSIPVGNMISFLLFLFARERNSNSSNSISFHITNNLSKVVVCVENIIQRLDLCGDTSQTQTLTERKTMHDTKILAFILQLQTCIFMTMKSASNVNVKILLHVRLIEIHGLNHHSPLIRLMASTALCTICSKLEYEEKCQVWKYSLVYSLLNNIVNQNEETVALNSVSTLYMLECSRPKSKSVLSQVMWNEFIVRSVIGDQLSIATAEGSNCKYNPSFIIYLNYLYMMSPTPQQFFSMLGPFLGNEKFLQQLLNSVEISCVTEWLSLIKILLGTSSPLKNELKFKMRAQFERILCDLEDHDNIEMMKMSFLPSNTPKHGNDNIGHSSTQHSQYEQLSQRNMTLPFLSIFTTELFVIGEIIFNPNLSNPNTTEYIVKMCKDAKCFVMHQQQD</sequence>